<dbReference type="InterPro" id="IPR027372">
    <property type="entry name" value="Phytase-like_dom"/>
</dbReference>
<dbReference type="InterPro" id="IPR006311">
    <property type="entry name" value="TAT_signal"/>
</dbReference>
<comment type="caution">
    <text evidence="3">The sequence shown here is derived from an EMBL/GenBank/DDBJ whole genome shotgun (WGS) entry which is preliminary data.</text>
</comment>
<protein>
    <submittedName>
        <fullName evidence="3">Twin-arginine translocation pathway signal</fullName>
    </submittedName>
</protein>
<reference evidence="3 4" key="1">
    <citation type="submission" date="2018-06" db="EMBL/GenBank/DDBJ databases">
        <title>Draft Whole-Genome Sequence of the purple photosynthetic bacterium Rhodospeudomonas palustris XCP.</title>
        <authorList>
            <person name="Rayyan A."/>
            <person name="Meyer T.E."/>
            <person name="Kyndt J.A."/>
        </authorList>
    </citation>
    <scope>NUCLEOTIDE SEQUENCE [LARGE SCALE GENOMIC DNA]</scope>
    <source>
        <strain evidence="3 4">XCP</strain>
    </source>
</reference>
<evidence type="ECO:0000313" key="3">
    <source>
        <dbReference type="EMBL" id="PZA11102.1"/>
    </source>
</evidence>
<evidence type="ECO:0000259" key="2">
    <source>
        <dbReference type="Pfam" id="PF13449"/>
    </source>
</evidence>
<feature type="compositionally biased region" description="Low complexity" evidence="1">
    <location>
        <begin position="15"/>
        <end position="25"/>
    </location>
</feature>
<dbReference type="Pfam" id="PF13449">
    <property type="entry name" value="Phytase-like"/>
    <property type="match status" value="1"/>
</dbReference>
<accession>A0A323UDZ2</accession>
<dbReference type="InterPro" id="IPR014567">
    <property type="entry name" value="UCP031900"/>
</dbReference>
<dbReference type="PROSITE" id="PS51318">
    <property type="entry name" value="TAT"/>
    <property type="match status" value="1"/>
</dbReference>
<dbReference type="RefSeq" id="WP_110787193.1">
    <property type="nucleotide sequence ID" value="NZ_QKQS01000023.1"/>
</dbReference>
<organism evidence="3 4">
    <name type="scientific">Rhodopseudomonas palustris</name>
    <dbReference type="NCBI Taxonomy" id="1076"/>
    <lineage>
        <taxon>Bacteria</taxon>
        <taxon>Pseudomonadati</taxon>
        <taxon>Pseudomonadota</taxon>
        <taxon>Alphaproteobacteria</taxon>
        <taxon>Hyphomicrobiales</taxon>
        <taxon>Nitrobacteraceae</taxon>
        <taxon>Rhodopseudomonas</taxon>
    </lineage>
</organism>
<dbReference type="EMBL" id="QKQS01000023">
    <property type="protein sequence ID" value="PZA11102.1"/>
    <property type="molecule type" value="Genomic_DNA"/>
</dbReference>
<feature type="region of interest" description="Disordered" evidence="1">
    <location>
        <begin position="1"/>
        <end position="25"/>
    </location>
</feature>
<proteinExistence type="predicted"/>
<evidence type="ECO:0000256" key="1">
    <source>
        <dbReference type="SAM" id="MobiDB-lite"/>
    </source>
</evidence>
<sequence>MSAPRGEAGMRRGQAAPDADVPAPSAPLVDVTTRRCLLAAGLWLGSTAALASAAPTMALAQAKPSEADELTPPAPRAIEVRARAIEHFDLRDRAHRRFGALQFRSGMILTSGFRGFGGLSALRLDPRGERFVAISDKATWFTGRIVYDGATMSGLADVEAAPLLGPDGRPLRSRKWYDSESLAFDGGTAYVGFERVNQIVKFDFGRDGVRARGHPIAVPPALRKLPNNKGIESLVAVPKPHPLAGTLIALSERGLDPDRNTIGFLIGGRSPGQFAVRRTSNYDIADATLLPGGELLILERKFSWFEGVHIRIRRIALNAIVPGATVDGPAIFEADLGNEIDNMEGLDVHVDADGAIVLTMVSDDNFSMLQRTLLLQFTLETD</sequence>
<gene>
    <name evidence="3" type="ORF">DNX69_17445</name>
</gene>
<dbReference type="PIRSF" id="PIRSF031900">
    <property type="entry name" value="UCP031900"/>
    <property type="match status" value="1"/>
</dbReference>
<dbReference type="Proteomes" id="UP000248134">
    <property type="component" value="Unassembled WGS sequence"/>
</dbReference>
<dbReference type="AlphaFoldDB" id="A0A323UDZ2"/>
<evidence type="ECO:0000313" key="4">
    <source>
        <dbReference type="Proteomes" id="UP000248134"/>
    </source>
</evidence>
<name>A0A323UDZ2_RHOPL</name>
<feature type="domain" description="Phytase-like" evidence="2">
    <location>
        <begin position="115"/>
        <end position="366"/>
    </location>
</feature>
<dbReference type="OrthoDB" id="9798693at2"/>